<gene>
    <name evidence="2" type="ORF">LVY72_10935</name>
</gene>
<sequence length="188" mass="20076">MSGRHSRYRPPAAAAAPDARGRTPTATELRPLPPVTGQFLHTVAEGERLDQLAYRYYEEPLVWWQICDANPGFLSPLALLGQEAFVSVRFPVGLPAGGQLPEWQPVLRALAGISGVERAAVQEDIEYVGNGPQVQERFSRALLVTYNRQCTGTEALIGAITAAGFSVGPPAASGQPGRPIIIPPPGRG</sequence>
<evidence type="ECO:0000313" key="2">
    <source>
        <dbReference type="EMBL" id="MCG2622427.1"/>
    </source>
</evidence>
<feature type="region of interest" description="Disordered" evidence="1">
    <location>
        <begin position="1"/>
        <end position="31"/>
    </location>
</feature>
<name>A0ABS9L6W2_9MICC</name>
<evidence type="ECO:0000313" key="3">
    <source>
        <dbReference type="Proteomes" id="UP001165368"/>
    </source>
</evidence>
<dbReference type="EMBL" id="JAKLTQ010000006">
    <property type="protein sequence ID" value="MCG2622427.1"/>
    <property type="molecule type" value="Genomic_DNA"/>
</dbReference>
<accession>A0ABS9L6W2</accession>
<evidence type="ECO:0008006" key="4">
    <source>
        <dbReference type="Google" id="ProtNLM"/>
    </source>
</evidence>
<organism evidence="2 3">
    <name type="scientific">Arthrobacter hankyongi</name>
    <dbReference type="NCBI Taxonomy" id="2904801"/>
    <lineage>
        <taxon>Bacteria</taxon>
        <taxon>Bacillati</taxon>
        <taxon>Actinomycetota</taxon>
        <taxon>Actinomycetes</taxon>
        <taxon>Micrococcales</taxon>
        <taxon>Micrococcaceae</taxon>
        <taxon>Arthrobacter</taxon>
    </lineage>
</organism>
<protein>
    <recommendedName>
        <fullName evidence="4">LysM domain-containing protein</fullName>
    </recommendedName>
</protein>
<reference evidence="2" key="1">
    <citation type="submission" date="2022-01" db="EMBL/GenBank/DDBJ databases">
        <authorList>
            <person name="Jo J.-H."/>
            <person name="Im W.-T."/>
        </authorList>
    </citation>
    <scope>NUCLEOTIDE SEQUENCE</scope>
    <source>
        <strain evidence="2">I2-34</strain>
    </source>
</reference>
<dbReference type="Proteomes" id="UP001165368">
    <property type="component" value="Unassembled WGS sequence"/>
</dbReference>
<dbReference type="RefSeq" id="WP_237820701.1">
    <property type="nucleotide sequence ID" value="NZ_JAKLTQ010000006.1"/>
</dbReference>
<keyword evidence="3" id="KW-1185">Reference proteome</keyword>
<feature type="compositionally biased region" description="Low complexity" evidence="1">
    <location>
        <begin position="9"/>
        <end position="27"/>
    </location>
</feature>
<proteinExistence type="predicted"/>
<comment type="caution">
    <text evidence="2">The sequence shown here is derived from an EMBL/GenBank/DDBJ whole genome shotgun (WGS) entry which is preliminary data.</text>
</comment>
<evidence type="ECO:0000256" key="1">
    <source>
        <dbReference type="SAM" id="MobiDB-lite"/>
    </source>
</evidence>